<proteinExistence type="predicted"/>
<evidence type="ECO:0000313" key="2">
    <source>
        <dbReference type="Proteomes" id="UP001286313"/>
    </source>
</evidence>
<dbReference type="AlphaFoldDB" id="A0AAE1KUX8"/>
<dbReference type="EMBL" id="JAWQEG010001056">
    <property type="protein sequence ID" value="KAK3882805.1"/>
    <property type="molecule type" value="Genomic_DNA"/>
</dbReference>
<reference evidence="1" key="1">
    <citation type="submission" date="2023-10" db="EMBL/GenBank/DDBJ databases">
        <title>Genome assemblies of two species of porcelain crab, Petrolisthes cinctipes and Petrolisthes manimaculis (Anomura: Porcellanidae).</title>
        <authorList>
            <person name="Angst P."/>
        </authorList>
    </citation>
    <scope>NUCLEOTIDE SEQUENCE</scope>
    <source>
        <strain evidence="1">PB745_01</strain>
        <tissue evidence="1">Gill</tissue>
    </source>
</reference>
<dbReference type="Proteomes" id="UP001286313">
    <property type="component" value="Unassembled WGS sequence"/>
</dbReference>
<evidence type="ECO:0000313" key="1">
    <source>
        <dbReference type="EMBL" id="KAK3882805.1"/>
    </source>
</evidence>
<comment type="caution">
    <text evidence="1">The sequence shown here is derived from an EMBL/GenBank/DDBJ whole genome shotgun (WGS) entry which is preliminary data.</text>
</comment>
<organism evidence="1 2">
    <name type="scientific">Petrolisthes cinctipes</name>
    <name type="common">Flat porcelain crab</name>
    <dbReference type="NCBI Taxonomy" id="88211"/>
    <lineage>
        <taxon>Eukaryota</taxon>
        <taxon>Metazoa</taxon>
        <taxon>Ecdysozoa</taxon>
        <taxon>Arthropoda</taxon>
        <taxon>Crustacea</taxon>
        <taxon>Multicrustacea</taxon>
        <taxon>Malacostraca</taxon>
        <taxon>Eumalacostraca</taxon>
        <taxon>Eucarida</taxon>
        <taxon>Decapoda</taxon>
        <taxon>Pleocyemata</taxon>
        <taxon>Anomura</taxon>
        <taxon>Galatheoidea</taxon>
        <taxon>Porcellanidae</taxon>
        <taxon>Petrolisthes</taxon>
    </lineage>
</organism>
<accession>A0AAE1KUX8</accession>
<sequence>MLVRPRTSIKGRGIQAPESIPQLQLFHHPIAKLERTHTRESHAARATLHTDTHIPQHSLTNPTEAAAAAAAAAVDRLTDELQHHAARSSPVLIHIPPSSTLTPPSSLLFSTSFPLYTLSSRPPLRPHRPSSSFTQFPPPLRPLHLVSYSTTLLFPSHPLLHVIPPPSHPHLHHLVPSTSSPSPSHLLLHLAPSVLICGLSVEGGRVNHLHLHTSSSSPVAPSTLKVCCQHRHHTTGTIEERVPETDSRTGRVVGQTFITLYEADILPVLPPGVTWGQVCIVVP</sequence>
<gene>
    <name evidence="1" type="ORF">Pcinc_012840</name>
</gene>
<protein>
    <submittedName>
        <fullName evidence="1">Uncharacterized protein</fullName>
    </submittedName>
</protein>
<name>A0AAE1KUX8_PETCI</name>
<keyword evidence="2" id="KW-1185">Reference proteome</keyword>